<comment type="subcellular location">
    <subcellularLocation>
        <location evidence="1">Endomembrane system</location>
    </subcellularLocation>
</comment>
<dbReference type="GO" id="GO:0080162">
    <property type="term" value="P:endoplasmic reticulum to cytosol auxin transport"/>
    <property type="evidence" value="ECO:0007669"/>
    <property type="project" value="InterPro"/>
</dbReference>
<feature type="region of interest" description="Disordered" evidence="3">
    <location>
        <begin position="62"/>
        <end position="85"/>
    </location>
</feature>
<accession>A0A2U1KTB3</accession>
<dbReference type="PANTHER" id="PTHR31651:SF33">
    <property type="entry name" value="PROTEIN PIN-LIKES 1"/>
    <property type="match status" value="1"/>
</dbReference>
<keyword evidence="4" id="KW-0472">Membrane</keyword>
<organism evidence="5 6">
    <name type="scientific">Artemisia annua</name>
    <name type="common">Sweet wormwood</name>
    <dbReference type="NCBI Taxonomy" id="35608"/>
    <lineage>
        <taxon>Eukaryota</taxon>
        <taxon>Viridiplantae</taxon>
        <taxon>Streptophyta</taxon>
        <taxon>Embryophyta</taxon>
        <taxon>Tracheophyta</taxon>
        <taxon>Spermatophyta</taxon>
        <taxon>Magnoliopsida</taxon>
        <taxon>eudicotyledons</taxon>
        <taxon>Gunneridae</taxon>
        <taxon>Pentapetalae</taxon>
        <taxon>asterids</taxon>
        <taxon>campanulids</taxon>
        <taxon>Asterales</taxon>
        <taxon>Asteraceae</taxon>
        <taxon>Asteroideae</taxon>
        <taxon>Anthemideae</taxon>
        <taxon>Artemisiinae</taxon>
        <taxon>Artemisia</taxon>
    </lineage>
</organism>
<feature type="transmembrane region" description="Helical" evidence="4">
    <location>
        <begin position="20"/>
        <end position="39"/>
    </location>
</feature>
<dbReference type="Proteomes" id="UP000245207">
    <property type="component" value="Unassembled WGS sequence"/>
</dbReference>
<keyword evidence="2" id="KW-0813">Transport</keyword>
<gene>
    <name evidence="5" type="ORF">CTI12_AA566630</name>
</gene>
<evidence type="ECO:0000313" key="5">
    <source>
        <dbReference type="EMBL" id="PWA39967.1"/>
    </source>
</evidence>
<dbReference type="EMBL" id="PKPP01014171">
    <property type="protein sequence ID" value="PWA39967.1"/>
    <property type="molecule type" value="Genomic_DNA"/>
</dbReference>
<sequence>MEDASSELPKNDAVFAPPTIGVIVGFVIGSIAPMPRLIIGATTPLHLIQDFASLVGTRHDPSYDGDCGSQPLKRQANITGIEKAQ</sequence>
<evidence type="ECO:0000313" key="6">
    <source>
        <dbReference type="Proteomes" id="UP000245207"/>
    </source>
</evidence>
<dbReference type="PANTHER" id="PTHR31651">
    <property type="match status" value="1"/>
</dbReference>
<dbReference type="InterPro" id="IPR045033">
    <property type="entry name" value="PILS1/3/4/5/7"/>
</dbReference>
<name>A0A2U1KTB3_ARTAN</name>
<reference evidence="5 6" key="1">
    <citation type="journal article" date="2018" name="Mol. Plant">
        <title>The genome of Artemisia annua provides insight into the evolution of Asteraceae family and artemisinin biosynthesis.</title>
        <authorList>
            <person name="Shen Q."/>
            <person name="Zhang L."/>
            <person name="Liao Z."/>
            <person name="Wang S."/>
            <person name="Yan T."/>
            <person name="Shi P."/>
            <person name="Liu M."/>
            <person name="Fu X."/>
            <person name="Pan Q."/>
            <person name="Wang Y."/>
            <person name="Lv Z."/>
            <person name="Lu X."/>
            <person name="Zhang F."/>
            <person name="Jiang W."/>
            <person name="Ma Y."/>
            <person name="Chen M."/>
            <person name="Hao X."/>
            <person name="Li L."/>
            <person name="Tang Y."/>
            <person name="Lv G."/>
            <person name="Zhou Y."/>
            <person name="Sun X."/>
            <person name="Brodelius P.E."/>
            <person name="Rose J.K.C."/>
            <person name="Tang K."/>
        </authorList>
    </citation>
    <scope>NUCLEOTIDE SEQUENCE [LARGE SCALE GENOMIC DNA]</scope>
    <source>
        <strain evidence="6">cv. Huhao1</strain>
        <tissue evidence="5">Leaf</tissue>
    </source>
</reference>
<dbReference type="STRING" id="35608.A0A2U1KTB3"/>
<comment type="caution">
    <text evidence="5">The sequence shown here is derived from an EMBL/GenBank/DDBJ whole genome shotgun (WGS) entry which is preliminary data.</text>
</comment>
<evidence type="ECO:0000256" key="1">
    <source>
        <dbReference type="ARBA" id="ARBA00004308"/>
    </source>
</evidence>
<proteinExistence type="predicted"/>
<evidence type="ECO:0000256" key="2">
    <source>
        <dbReference type="ARBA" id="ARBA00022448"/>
    </source>
</evidence>
<keyword evidence="4" id="KW-0812">Transmembrane</keyword>
<dbReference type="GO" id="GO:0012505">
    <property type="term" value="C:endomembrane system"/>
    <property type="evidence" value="ECO:0007669"/>
    <property type="project" value="UniProtKB-SubCell"/>
</dbReference>
<evidence type="ECO:0000256" key="3">
    <source>
        <dbReference type="SAM" id="MobiDB-lite"/>
    </source>
</evidence>
<dbReference type="AlphaFoldDB" id="A0A2U1KTB3"/>
<evidence type="ECO:0000256" key="4">
    <source>
        <dbReference type="SAM" id="Phobius"/>
    </source>
</evidence>
<protein>
    <submittedName>
        <fullName evidence="5">Auxin efflux carrier</fullName>
    </submittedName>
</protein>
<keyword evidence="4" id="KW-1133">Transmembrane helix</keyword>
<keyword evidence="6" id="KW-1185">Reference proteome</keyword>